<evidence type="ECO:0000256" key="7">
    <source>
        <dbReference type="ARBA" id="ARBA00023163"/>
    </source>
</evidence>
<dbReference type="InterPro" id="IPR039420">
    <property type="entry name" value="WalR-like"/>
</dbReference>
<feature type="domain" description="Response regulatory" evidence="11">
    <location>
        <begin position="7"/>
        <end position="120"/>
    </location>
</feature>
<evidence type="ECO:0000256" key="10">
    <source>
        <dbReference type="PROSITE-ProRule" id="PRU01091"/>
    </source>
</evidence>
<dbReference type="InterPro" id="IPR001789">
    <property type="entry name" value="Sig_transdc_resp-reg_receiver"/>
</dbReference>
<evidence type="ECO:0000256" key="6">
    <source>
        <dbReference type="ARBA" id="ARBA00023159"/>
    </source>
</evidence>
<dbReference type="GO" id="GO:0006355">
    <property type="term" value="P:regulation of DNA-templated transcription"/>
    <property type="evidence" value="ECO:0007669"/>
    <property type="project" value="InterPro"/>
</dbReference>
<keyword evidence="5 10" id="KW-0238">DNA-binding</keyword>
<dbReference type="Gene3D" id="1.10.10.10">
    <property type="entry name" value="Winged helix-like DNA-binding domain superfamily/Winged helix DNA-binding domain"/>
    <property type="match status" value="1"/>
</dbReference>
<feature type="modified residue" description="4-aspartylphosphate" evidence="9">
    <location>
        <position position="56"/>
    </location>
</feature>
<evidence type="ECO:0000256" key="2">
    <source>
        <dbReference type="ARBA" id="ARBA00022553"/>
    </source>
</evidence>
<dbReference type="Proteomes" id="UP000195918">
    <property type="component" value="Unassembled WGS sequence"/>
</dbReference>
<keyword evidence="1" id="KW-0678">Repressor</keyword>
<dbReference type="GO" id="GO:0071555">
    <property type="term" value="P:cell wall organization"/>
    <property type="evidence" value="ECO:0007669"/>
    <property type="project" value="UniProtKB-KW"/>
</dbReference>
<dbReference type="FunFam" id="1.10.10.10:FF:000018">
    <property type="entry name" value="DNA-binding response regulator ResD"/>
    <property type="match status" value="1"/>
</dbReference>
<dbReference type="GO" id="GO:0032993">
    <property type="term" value="C:protein-DNA complex"/>
    <property type="evidence" value="ECO:0007669"/>
    <property type="project" value="TreeGrafter"/>
</dbReference>
<keyword evidence="14" id="KW-1185">Reference proteome</keyword>
<dbReference type="InterPro" id="IPR036388">
    <property type="entry name" value="WH-like_DNA-bd_sf"/>
</dbReference>
<dbReference type="PANTHER" id="PTHR48111">
    <property type="entry name" value="REGULATOR OF RPOS"/>
    <property type="match status" value="1"/>
</dbReference>
<keyword evidence="8" id="KW-0961">Cell wall biogenesis/degradation</keyword>
<dbReference type="Pfam" id="PF00072">
    <property type="entry name" value="Response_reg"/>
    <property type="match status" value="1"/>
</dbReference>
<dbReference type="AlphaFoldDB" id="A0A1X6WLB2"/>
<keyword evidence="7" id="KW-0804">Transcription</keyword>
<keyword evidence="3" id="KW-0902">Two-component regulatory system</keyword>
<evidence type="ECO:0000256" key="1">
    <source>
        <dbReference type="ARBA" id="ARBA00022491"/>
    </source>
</evidence>
<evidence type="ECO:0000259" key="11">
    <source>
        <dbReference type="PROSITE" id="PS50110"/>
    </source>
</evidence>
<accession>A0A1X6WLB2</accession>
<gene>
    <name evidence="13" type="ORF">FM121_03100</name>
</gene>
<evidence type="ECO:0000256" key="9">
    <source>
        <dbReference type="PROSITE-ProRule" id="PRU00169"/>
    </source>
</evidence>
<keyword evidence="6" id="KW-0010">Activator</keyword>
<keyword evidence="2 9" id="KW-0597">Phosphoprotein</keyword>
<dbReference type="FunFam" id="3.40.50.2300:FF:000001">
    <property type="entry name" value="DNA-binding response regulator PhoB"/>
    <property type="match status" value="1"/>
</dbReference>
<dbReference type="InterPro" id="IPR001867">
    <property type="entry name" value="OmpR/PhoB-type_DNA-bd"/>
</dbReference>
<dbReference type="GO" id="GO:0005829">
    <property type="term" value="C:cytosol"/>
    <property type="evidence" value="ECO:0007669"/>
    <property type="project" value="TreeGrafter"/>
</dbReference>
<organism evidence="13 14">
    <name type="scientific">Vagococcus fluvialis bH819</name>
    <dbReference type="NCBI Taxonomy" id="1255619"/>
    <lineage>
        <taxon>Bacteria</taxon>
        <taxon>Bacillati</taxon>
        <taxon>Bacillota</taxon>
        <taxon>Bacilli</taxon>
        <taxon>Lactobacillales</taxon>
        <taxon>Enterococcaceae</taxon>
        <taxon>Vagococcus</taxon>
    </lineage>
</organism>
<dbReference type="SMART" id="SM00862">
    <property type="entry name" value="Trans_reg_C"/>
    <property type="match status" value="1"/>
</dbReference>
<dbReference type="SUPFAM" id="SSF46894">
    <property type="entry name" value="C-terminal effector domain of the bipartite response regulators"/>
    <property type="match status" value="1"/>
</dbReference>
<evidence type="ECO:0000256" key="5">
    <source>
        <dbReference type="ARBA" id="ARBA00023125"/>
    </source>
</evidence>
<keyword evidence="4" id="KW-0805">Transcription regulation</keyword>
<evidence type="ECO:0000259" key="12">
    <source>
        <dbReference type="PROSITE" id="PS51755"/>
    </source>
</evidence>
<dbReference type="EMBL" id="FWFD01000007">
    <property type="protein sequence ID" value="SLM85057.1"/>
    <property type="molecule type" value="Genomic_DNA"/>
</dbReference>
<dbReference type="OrthoDB" id="9790442at2"/>
<dbReference type="SMART" id="SM00448">
    <property type="entry name" value="REC"/>
    <property type="match status" value="1"/>
</dbReference>
<evidence type="ECO:0000313" key="14">
    <source>
        <dbReference type="Proteomes" id="UP000195918"/>
    </source>
</evidence>
<dbReference type="GO" id="GO:0000156">
    <property type="term" value="F:phosphorelay response regulator activity"/>
    <property type="evidence" value="ECO:0007669"/>
    <property type="project" value="TreeGrafter"/>
</dbReference>
<dbReference type="PROSITE" id="PS51755">
    <property type="entry name" value="OMPR_PHOB"/>
    <property type="match status" value="1"/>
</dbReference>
<name>A0A1X6WLB2_9ENTE</name>
<evidence type="ECO:0000256" key="8">
    <source>
        <dbReference type="ARBA" id="ARBA00023316"/>
    </source>
</evidence>
<sequence length="234" mass="27097">MNQSETVILVVDDDKEIREGIRIYLELEGYQVLEAPDGQIALDILAENLVHLIVLDIMMPNLDGIMTTHKIRQDNNVPILMLSAKNEDLDKINGLQVGADDYLTKPFSPMELLARVKSMLRRYFTLGEFEKELTGDEIILSDLRLNLSNKMIYVNEREIRLTKTEFEIVKLLMSHPGRVFSTDNIYETVWNEPSFNSDNTVSVHVRKIREKIENDPKKPKYLKVVWGIGYKMEK</sequence>
<evidence type="ECO:0000256" key="4">
    <source>
        <dbReference type="ARBA" id="ARBA00023015"/>
    </source>
</evidence>
<dbReference type="Pfam" id="PF00486">
    <property type="entry name" value="Trans_reg_C"/>
    <property type="match status" value="1"/>
</dbReference>
<dbReference type="SUPFAM" id="SSF52172">
    <property type="entry name" value="CheY-like"/>
    <property type="match status" value="1"/>
</dbReference>
<dbReference type="PANTHER" id="PTHR48111:SF2">
    <property type="entry name" value="RESPONSE REGULATOR SAER"/>
    <property type="match status" value="1"/>
</dbReference>
<dbReference type="Gene3D" id="6.10.250.690">
    <property type="match status" value="1"/>
</dbReference>
<proteinExistence type="predicted"/>
<evidence type="ECO:0000256" key="3">
    <source>
        <dbReference type="ARBA" id="ARBA00023012"/>
    </source>
</evidence>
<reference evidence="14" key="1">
    <citation type="submission" date="2017-02" db="EMBL/GenBank/DDBJ databases">
        <authorList>
            <person name="Dridi B."/>
        </authorList>
    </citation>
    <scope>NUCLEOTIDE SEQUENCE [LARGE SCALE GENOMIC DNA]</scope>
    <source>
        <strain evidence="14">bH819</strain>
    </source>
</reference>
<feature type="domain" description="OmpR/PhoB-type" evidence="12">
    <location>
        <begin position="135"/>
        <end position="234"/>
    </location>
</feature>
<feature type="DNA-binding region" description="OmpR/PhoB-type" evidence="10">
    <location>
        <begin position="135"/>
        <end position="234"/>
    </location>
</feature>
<dbReference type="RefSeq" id="WP_086950697.1">
    <property type="nucleotide sequence ID" value="NZ_FWFD01000007.1"/>
</dbReference>
<dbReference type="CDD" id="cd17574">
    <property type="entry name" value="REC_OmpR"/>
    <property type="match status" value="1"/>
</dbReference>
<evidence type="ECO:0000313" key="13">
    <source>
        <dbReference type="EMBL" id="SLM85057.1"/>
    </source>
</evidence>
<dbReference type="InterPro" id="IPR016032">
    <property type="entry name" value="Sig_transdc_resp-reg_C-effctor"/>
</dbReference>
<dbReference type="CDD" id="cd00383">
    <property type="entry name" value="trans_reg_C"/>
    <property type="match status" value="1"/>
</dbReference>
<dbReference type="PROSITE" id="PS50110">
    <property type="entry name" value="RESPONSE_REGULATORY"/>
    <property type="match status" value="1"/>
</dbReference>
<dbReference type="GO" id="GO:0000976">
    <property type="term" value="F:transcription cis-regulatory region binding"/>
    <property type="evidence" value="ECO:0007669"/>
    <property type="project" value="TreeGrafter"/>
</dbReference>
<dbReference type="InterPro" id="IPR011006">
    <property type="entry name" value="CheY-like_superfamily"/>
</dbReference>
<protein>
    <submittedName>
        <fullName evidence="13">Phosphate regulon transcriptional regulatory protein PhoB (SphR)</fullName>
    </submittedName>
</protein>
<dbReference type="Gene3D" id="3.40.50.2300">
    <property type="match status" value="1"/>
</dbReference>